<dbReference type="GO" id="GO:0017004">
    <property type="term" value="P:cytochrome complex assembly"/>
    <property type="evidence" value="ECO:0007669"/>
    <property type="project" value="UniProtKB-KW"/>
</dbReference>
<evidence type="ECO:0000313" key="10">
    <source>
        <dbReference type="Proteomes" id="UP000295830"/>
    </source>
</evidence>
<evidence type="ECO:0000256" key="6">
    <source>
        <dbReference type="SAM" id="Coils"/>
    </source>
</evidence>
<dbReference type="PANTHER" id="PTHR47870">
    <property type="entry name" value="CYTOCHROME C-TYPE BIOGENESIS PROTEIN CCMH"/>
    <property type="match status" value="1"/>
</dbReference>
<keyword evidence="4 5" id="KW-0802">TPR repeat</keyword>
<keyword evidence="2" id="KW-0677">Repeat</keyword>
<dbReference type="InterPro" id="IPR051263">
    <property type="entry name" value="C-type_cytochrome_biogenesis"/>
</dbReference>
<dbReference type="SUPFAM" id="SSF48452">
    <property type="entry name" value="TPR-like"/>
    <property type="match status" value="1"/>
</dbReference>
<keyword evidence="7" id="KW-0812">Transmembrane</keyword>
<feature type="transmembrane region" description="Helical" evidence="7">
    <location>
        <begin position="6"/>
        <end position="26"/>
    </location>
</feature>
<evidence type="ECO:0000256" key="3">
    <source>
        <dbReference type="ARBA" id="ARBA00022748"/>
    </source>
</evidence>
<comment type="subcellular location">
    <subcellularLocation>
        <location evidence="1">Cell envelope</location>
    </subcellularLocation>
</comment>
<dbReference type="AlphaFoldDB" id="A0A4V3EQ97"/>
<accession>A0A4V3EQ97</accession>
<dbReference type="SMART" id="SM00028">
    <property type="entry name" value="TPR"/>
    <property type="match status" value="2"/>
</dbReference>
<dbReference type="RefSeq" id="WP_133736464.1">
    <property type="nucleotide sequence ID" value="NZ_SOAX01000005.1"/>
</dbReference>
<evidence type="ECO:0000256" key="7">
    <source>
        <dbReference type="SAM" id="Phobius"/>
    </source>
</evidence>
<protein>
    <submittedName>
        <fullName evidence="9">Cytochrome c-type biogenesis protein CcmH</fullName>
    </submittedName>
</protein>
<evidence type="ECO:0000313" key="9">
    <source>
        <dbReference type="EMBL" id="TDT39288.1"/>
    </source>
</evidence>
<organism evidence="9 10">
    <name type="scientific">Halospina denitrificans</name>
    <dbReference type="NCBI Taxonomy" id="332522"/>
    <lineage>
        <taxon>Bacteria</taxon>
        <taxon>Pseudomonadati</taxon>
        <taxon>Pseudomonadota</taxon>
        <taxon>Gammaproteobacteria</taxon>
        <taxon>Halospina</taxon>
    </lineage>
</organism>
<keyword evidence="6" id="KW-0175">Coiled coil</keyword>
<dbReference type="NCBIfam" id="TIGR03142">
    <property type="entry name" value="cytochro_ccmI"/>
    <property type="match status" value="1"/>
</dbReference>
<dbReference type="Gene3D" id="1.25.40.10">
    <property type="entry name" value="Tetratricopeptide repeat domain"/>
    <property type="match status" value="1"/>
</dbReference>
<name>A0A4V3EQ97_9GAMM</name>
<dbReference type="InterPro" id="IPR011990">
    <property type="entry name" value="TPR-like_helical_dom_sf"/>
</dbReference>
<dbReference type="OrthoDB" id="9776053at2"/>
<comment type="caution">
    <text evidence="9">The sequence shown here is derived from an EMBL/GenBank/DDBJ whole genome shotgun (WGS) entry which is preliminary data.</text>
</comment>
<dbReference type="Pfam" id="PF23914">
    <property type="entry name" value="TPR_CcmH_CycH"/>
    <property type="match status" value="1"/>
</dbReference>
<keyword evidence="7" id="KW-0472">Membrane</keyword>
<evidence type="ECO:0000256" key="5">
    <source>
        <dbReference type="PROSITE-ProRule" id="PRU00339"/>
    </source>
</evidence>
<dbReference type="InterPro" id="IPR056413">
    <property type="entry name" value="TPR_CcmH_CycH"/>
</dbReference>
<keyword evidence="10" id="KW-1185">Reference proteome</keyword>
<dbReference type="PROSITE" id="PS50005">
    <property type="entry name" value="TPR"/>
    <property type="match status" value="1"/>
</dbReference>
<evidence type="ECO:0000256" key="4">
    <source>
        <dbReference type="ARBA" id="ARBA00022803"/>
    </source>
</evidence>
<keyword evidence="7" id="KW-1133">Transmembrane helix</keyword>
<evidence type="ECO:0000256" key="1">
    <source>
        <dbReference type="ARBA" id="ARBA00004196"/>
    </source>
</evidence>
<reference evidence="9 10" key="1">
    <citation type="submission" date="2019-03" db="EMBL/GenBank/DDBJ databases">
        <title>Genomic Encyclopedia of Type Strains, Phase IV (KMG-IV): sequencing the most valuable type-strain genomes for metagenomic binning, comparative biology and taxonomic classification.</title>
        <authorList>
            <person name="Goeker M."/>
        </authorList>
    </citation>
    <scope>NUCLEOTIDE SEQUENCE [LARGE SCALE GENOMIC DNA]</scope>
    <source>
        <strain evidence="9 10">DSM 15505</strain>
    </source>
</reference>
<dbReference type="InterPro" id="IPR019734">
    <property type="entry name" value="TPR_rpt"/>
</dbReference>
<evidence type="ECO:0000259" key="8">
    <source>
        <dbReference type="Pfam" id="PF23914"/>
    </source>
</evidence>
<dbReference type="GO" id="GO:0005886">
    <property type="term" value="C:plasma membrane"/>
    <property type="evidence" value="ECO:0007669"/>
    <property type="project" value="TreeGrafter"/>
</dbReference>
<evidence type="ECO:0000256" key="2">
    <source>
        <dbReference type="ARBA" id="ARBA00022737"/>
    </source>
</evidence>
<sequence length="301" mass="33802">MPTTFWLSLALLVVLALVFVLQPVVFHRHRTPVANRRMQNLNTYRSRLKELEQERDEGMLDESAFETLRDELELSMLQDVGPEEARDPEPRREGRRLLAVMTVLLCLLIPLGAFYLYGEFGSRQALAEFRSMQEMRSGEVTQQDIEGMVEGLRQRLDNDPNNPQGWSMLARSYMQLERHEAAAEAYKGLARALEETGEGEPASAWGLRAQALFVANQGQVTSGVEAAIEQARKRNPDEINALSIMGIKAFRAGDFRQAVEHWERILEVAPDHPQADSIRQGVAAAYSELGEPVPSGVLSDD</sequence>
<dbReference type="EMBL" id="SOAX01000005">
    <property type="protein sequence ID" value="TDT39288.1"/>
    <property type="molecule type" value="Genomic_DNA"/>
</dbReference>
<gene>
    <name evidence="9" type="ORF">DES49_2206</name>
</gene>
<dbReference type="InterPro" id="IPR017560">
    <property type="entry name" value="Cyt_c_biogenesis_CcmI"/>
</dbReference>
<feature type="coiled-coil region" evidence="6">
    <location>
        <begin position="34"/>
        <end position="61"/>
    </location>
</feature>
<keyword evidence="3" id="KW-0201">Cytochrome c-type biogenesis</keyword>
<feature type="domain" description="Cytochrome c-type biogenesis protein H TPR" evidence="8">
    <location>
        <begin position="135"/>
        <end position="271"/>
    </location>
</feature>
<dbReference type="Proteomes" id="UP000295830">
    <property type="component" value="Unassembled WGS sequence"/>
</dbReference>
<dbReference type="PANTHER" id="PTHR47870:SF4">
    <property type="entry name" value="CYTOCHROME C-TYPE BIOGENESIS PROTEIN CYCH"/>
    <property type="match status" value="1"/>
</dbReference>
<dbReference type="GO" id="GO:0030313">
    <property type="term" value="C:cell envelope"/>
    <property type="evidence" value="ECO:0007669"/>
    <property type="project" value="UniProtKB-SubCell"/>
</dbReference>
<feature type="repeat" description="TPR" evidence="5">
    <location>
        <begin position="239"/>
        <end position="272"/>
    </location>
</feature>
<proteinExistence type="predicted"/>
<feature type="transmembrane region" description="Helical" evidence="7">
    <location>
        <begin position="97"/>
        <end position="117"/>
    </location>
</feature>